<dbReference type="InterPro" id="IPR004518">
    <property type="entry name" value="MazG-like_dom"/>
</dbReference>
<evidence type="ECO:0000313" key="2">
    <source>
        <dbReference type="EMBL" id="MEE6147490.1"/>
    </source>
</evidence>
<reference evidence="2 3" key="1">
    <citation type="submission" date="2024-01" db="EMBL/GenBank/DDBJ databases">
        <title>Description of Olsenella sp. nov., isolated from pig feces.</title>
        <authorList>
            <person name="Chang Y.-H."/>
        </authorList>
    </citation>
    <scope>NUCLEOTIDE SEQUENCE [LARGE SCALE GENOMIC DNA]</scope>
    <source>
        <strain evidence="2 3">YH-ols2223</strain>
    </source>
</reference>
<gene>
    <name evidence="2" type="primary">mazG</name>
    <name evidence="2" type="ORF">VXJ25_05735</name>
</gene>
<dbReference type="RefSeq" id="WP_330958259.1">
    <property type="nucleotide sequence ID" value="NZ_JAZGJQ010000005.1"/>
</dbReference>
<evidence type="ECO:0000259" key="1">
    <source>
        <dbReference type="Pfam" id="PF03819"/>
    </source>
</evidence>
<dbReference type="CDD" id="cd11528">
    <property type="entry name" value="NTP-PPase_MazG_Nterm"/>
    <property type="match status" value="1"/>
</dbReference>
<dbReference type="PANTHER" id="PTHR30522">
    <property type="entry name" value="NUCLEOSIDE TRIPHOSPHATE PYROPHOSPHOHYDROLASE"/>
    <property type="match status" value="1"/>
</dbReference>
<dbReference type="Pfam" id="PF03819">
    <property type="entry name" value="MazG"/>
    <property type="match status" value="2"/>
</dbReference>
<keyword evidence="2" id="KW-0378">Hydrolase</keyword>
<dbReference type="GO" id="GO:0047429">
    <property type="term" value="F:nucleoside triphosphate diphosphatase activity"/>
    <property type="evidence" value="ECO:0007669"/>
    <property type="project" value="UniProtKB-EC"/>
</dbReference>
<dbReference type="NCBIfam" id="NF007113">
    <property type="entry name" value="PRK09562.1"/>
    <property type="match status" value="1"/>
</dbReference>
<dbReference type="NCBIfam" id="TIGR00444">
    <property type="entry name" value="mazG"/>
    <property type="match status" value="1"/>
</dbReference>
<dbReference type="PANTHER" id="PTHR30522:SF0">
    <property type="entry name" value="NUCLEOSIDE TRIPHOSPHATE PYROPHOSPHOHYDROLASE"/>
    <property type="match status" value="1"/>
</dbReference>
<accession>A0ABU7RAB7</accession>
<evidence type="ECO:0000313" key="3">
    <source>
        <dbReference type="Proteomes" id="UP001332931"/>
    </source>
</evidence>
<name>A0ABU7RAB7_9ACTN</name>
<sequence>MAVDDEVEKDAGAEATAMGLRAEGIDRQTLARTGAPGRHEQFERVVRMVWRLRQPDGCPWDRAQTHESIARDLIGEAYEAMDAIAEGDDAHLCEELGDLLEQILLQAQIADDEGSFDVDDVCRGLDEKLIRRHPHVFGPAPADAAPAAGTAGEVEGIWDEVKRAERAAAGEGGGPRGLLDSIPRSLPALMQAQKISKRAAKAGFDWPDVSGVWDKVAEERAEFEAEEPGSEEASEEFGDLLFALVNVARMQHFDAEEALERSNRKFRRRWARMEELAREAGEDLEALPCARLNELWDAVKAEERRA</sequence>
<dbReference type="Proteomes" id="UP001332931">
    <property type="component" value="Unassembled WGS sequence"/>
</dbReference>
<dbReference type="InterPro" id="IPR011551">
    <property type="entry name" value="NTP_PyrPHydrolase_MazG"/>
</dbReference>
<feature type="domain" description="NTP pyrophosphohydrolase MazG-like" evidence="1">
    <location>
        <begin position="231"/>
        <end position="269"/>
    </location>
</feature>
<dbReference type="EC" id="3.6.1.9" evidence="2"/>
<proteinExistence type="predicted"/>
<dbReference type="InterPro" id="IPR048015">
    <property type="entry name" value="NTP-PPase_MazG-like_N"/>
</dbReference>
<dbReference type="EMBL" id="JAZGJQ010000005">
    <property type="protein sequence ID" value="MEE6147490.1"/>
    <property type="molecule type" value="Genomic_DNA"/>
</dbReference>
<feature type="domain" description="NTP pyrophosphohydrolase MazG-like" evidence="1">
    <location>
        <begin position="64"/>
        <end position="137"/>
    </location>
</feature>
<organism evidence="2 3">
    <name type="scientific">Olsenella absiana</name>
    <dbReference type="NCBI Taxonomy" id="3115222"/>
    <lineage>
        <taxon>Bacteria</taxon>
        <taxon>Bacillati</taxon>
        <taxon>Actinomycetota</taxon>
        <taxon>Coriobacteriia</taxon>
        <taxon>Coriobacteriales</taxon>
        <taxon>Atopobiaceae</taxon>
        <taxon>Olsenella</taxon>
    </lineage>
</organism>
<comment type="caution">
    <text evidence="2">The sequence shown here is derived from an EMBL/GenBank/DDBJ whole genome shotgun (WGS) entry which is preliminary data.</text>
</comment>
<keyword evidence="3" id="KW-1185">Reference proteome</keyword>
<dbReference type="Gene3D" id="1.10.287.1080">
    <property type="entry name" value="MazG-like"/>
    <property type="match status" value="2"/>
</dbReference>
<dbReference type="InterPro" id="IPR048011">
    <property type="entry name" value="NTP-PPase_MazG-like_C"/>
</dbReference>
<dbReference type="CDD" id="cd11529">
    <property type="entry name" value="NTP-PPase_MazG_Cterm"/>
    <property type="match status" value="1"/>
</dbReference>
<dbReference type="SUPFAM" id="SSF101386">
    <property type="entry name" value="all-alpha NTP pyrophosphatases"/>
    <property type="match status" value="2"/>
</dbReference>
<protein>
    <submittedName>
        <fullName evidence="2">Nucleoside triphosphate pyrophosphohydrolase</fullName>
        <ecNumber evidence="2">3.6.1.9</ecNumber>
    </submittedName>
</protein>